<dbReference type="InterPro" id="IPR020529">
    <property type="entry name" value="ORC6_met/pln"/>
</dbReference>
<feature type="compositionally biased region" description="Polar residues" evidence="6">
    <location>
        <begin position="1"/>
        <end position="12"/>
    </location>
</feature>
<evidence type="ECO:0000259" key="7">
    <source>
        <dbReference type="Pfam" id="PF05460"/>
    </source>
</evidence>
<dbReference type="InterPro" id="IPR008721">
    <property type="entry name" value="ORC6_cyclin_first"/>
</dbReference>
<name>A0ABD0XVE5_9HEMI</name>
<comment type="caution">
    <text evidence="9">The sequence shown here is derived from an EMBL/GenBank/DDBJ whole genome shotgun (WGS) entry which is preliminary data.</text>
</comment>
<dbReference type="PANTHER" id="PTHR13394">
    <property type="entry name" value="ORIGIN RECOGNITION COMPLEX SUBUNIT 6"/>
    <property type="match status" value="1"/>
</dbReference>
<evidence type="ECO:0000256" key="1">
    <source>
        <dbReference type="ARBA" id="ARBA00004123"/>
    </source>
</evidence>
<protein>
    <recommendedName>
        <fullName evidence="11">Origin recognition complex subunit 6</fullName>
    </recommendedName>
</protein>
<dbReference type="GO" id="GO:0006260">
    <property type="term" value="P:DNA replication"/>
    <property type="evidence" value="ECO:0007669"/>
    <property type="project" value="UniProtKB-KW"/>
</dbReference>
<comment type="subcellular location">
    <subcellularLocation>
        <location evidence="1">Nucleus</location>
    </subcellularLocation>
</comment>
<dbReference type="Gene3D" id="1.10.472.10">
    <property type="entry name" value="Cyclin-like"/>
    <property type="match status" value="1"/>
</dbReference>
<reference evidence="9 10" key="1">
    <citation type="submission" date="2024-07" db="EMBL/GenBank/DDBJ databases">
        <title>Chromosome-level genome assembly of the water stick insect Ranatra chinensis (Heteroptera: Nepidae).</title>
        <authorList>
            <person name="Liu X."/>
        </authorList>
    </citation>
    <scope>NUCLEOTIDE SEQUENCE [LARGE SCALE GENOMIC DNA]</scope>
    <source>
        <strain evidence="9">Cailab_2021Rc</strain>
        <tissue evidence="9">Muscle</tissue>
    </source>
</reference>
<comment type="similarity">
    <text evidence="2">Belongs to the ORC6 family.</text>
</comment>
<organism evidence="9 10">
    <name type="scientific">Ranatra chinensis</name>
    <dbReference type="NCBI Taxonomy" id="642074"/>
    <lineage>
        <taxon>Eukaryota</taxon>
        <taxon>Metazoa</taxon>
        <taxon>Ecdysozoa</taxon>
        <taxon>Arthropoda</taxon>
        <taxon>Hexapoda</taxon>
        <taxon>Insecta</taxon>
        <taxon>Pterygota</taxon>
        <taxon>Neoptera</taxon>
        <taxon>Paraneoptera</taxon>
        <taxon>Hemiptera</taxon>
        <taxon>Heteroptera</taxon>
        <taxon>Panheteroptera</taxon>
        <taxon>Nepomorpha</taxon>
        <taxon>Nepidae</taxon>
        <taxon>Ranatrinae</taxon>
        <taxon>Ranatra</taxon>
    </lineage>
</organism>
<keyword evidence="3" id="KW-0235">DNA replication</keyword>
<dbReference type="Pfam" id="PF21913">
    <property type="entry name" value="ORC6_2nd"/>
    <property type="match status" value="1"/>
</dbReference>
<feature type="domain" description="ORC6 first cyclin-like" evidence="7">
    <location>
        <begin position="87"/>
        <end position="169"/>
    </location>
</feature>
<keyword evidence="4" id="KW-0238">DNA-binding</keyword>
<evidence type="ECO:0008006" key="11">
    <source>
        <dbReference type="Google" id="ProtNLM"/>
    </source>
</evidence>
<evidence type="ECO:0000256" key="3">
    <source>
        <dbReference type="ARBA" id="ARBA00022705"/>
    </source>
</evidence>
<dbReference type="Pfam" id="PF05460">
    <property type="entry name" value="ORC6"/>
    <property type="match status" value="1"/>
</dbReference>
<accession>A0ABD0XVE5</accession>
<keyword evidence="10" id="KW-1185">Reference proteome</keyword>
<gene>
    <name evidence="9" type="ORF">AAG570_007277</name>
</gene>
<proteinExistence type="inferred from homology"/>
<dbReference type="GO" id="GO:0005634">
    <property type="term" value="C:nucleus"/>
    <property type="evidence" value="ECO:0007669"/>
    <property type="project" value="UniProtKB-SubCell"/>
</dbReference>
<keyword evidence="5" id="KW-0539">Nucleus</keyword>
<dbReference type="GO" id="GO:0003677">
    <property type="term" value="F:DNA binding"/>
    <property type="evidence" value="ECO:0007669"/>
    <property type="project" value="UniProtKB-KW"/>
</dbReference>
<dbReference type="Proteomes" id="UP001558652">
    <property type="component" value="Unassembled WGS sequence"/>
</dbReference>
<evidence type="ECO:0000313" key="9">
    <source>
        <dbReference type="EMBL" id="KAL1115246.1"/>
    </source>
</evidence>
<evidence type="ECO:0000313" key="10">
    <source>
        <dbReference type="Proteomes" id="UP001558652"/>
    </source>
</evidence>
<evidence type="ECO:0000256" key="4">
    <source>
        <dbReference type="ARBA" id="ARBA00023125"/>
    </source>
</evidence>
<dbReference type="EMBL" id="JBFDAA010000020">
    <property type="protein sequence ID" value="KAL1115246.1"/>
    <property type="molecule type" value="Genomic_DNA"/>
</dbReference>
<feature type="domain" description="ORC6 second cyclin-like" evidence="8">
    <location>
        <begin position="177"/>
        <end position="255"/>
    </location>
</feature>
<dbReference type="InterPro" id="IPR054113">
    <property type="entry name" value="ORC6_cyclin-like_2nd"/>
</dbReference>
<dbReference type="AlphaFoldDB" id="A0ABD0XVE5"/>
<evidence type="ECO:0000256" key="2">
    <source>
        <dbReference type="ARBA" id="ARBA00010840"/>
    </source>
</evidence>
<evidence type="ECO:0000256" key="5">
    <source>
        <dbReference type="ARBA" id="ARBA00023242"/>
    </source>
</evidence>
<feature type="region of interest" description="Disordered" evidence="6">
    <location>
        <begin position="1"/>
        <end position="27"/>
    </location>
</feature>
<sequence>MACRPTNRSSTRPAFEGGISGTRGDHKAASIPAGGLWTGSGRKGHAFFYSWDIGANVPLEARLPYDLRGSVPGKIMGSRVLNALAGKLGVDPGGPVVRKAEELRRLVSLKTNTSSGLSHLNETCIAVICLDLAARSLGAPFNTASGVKLSCVTKPNYTRALHTLERLLGMGGASTPHEIAAKAGAPDLAPLAARILQTYKSEGDKCEDFSHPMYACAAVKAASKLSKTPTAREALVESCRVKAVQLDRLSARMQEVYSARCPHDGPPNRPKKRRGVALAHAVTETASDGFDPVKAVPERLDDGLASVGRCRDDGAEVAETIEDWKKRILGS</sequence>
<evidence type="ECO:0000256" key="6">
    <source>
        <dbReference type="SAM" id="MobiDB-lite"/>
    </source>
</evidence>
<evidence type="ECO:0000259" key="8">
    <source>
        <dbReference type="Pfam" id="PF21913"/>
    </source>
</evidence>
<dbReference type="PANTHER" id="PTHR13394:SF0">
    <property type="entry name" value="ORIGIN RECOGNITION COMPLEX SUBUNIT 6"/>
    <property type="match status" value="1"/>
</dbReference>